<dbReference type="Gramene" id="Psat6g118560.1">
    <property type="protein sequence ID" value="Psat6g118560.1.cds"/>
    <property type="gene ID" value="Psat6g118560"/>
</dbReference>
<reference evidence="3 4" key="1">
    <citation type="journal article" date="2022" name="Nat. Genet.">
        <title>Improved pea reference genome and pan-genome highlight genomic features and evolutionary characteristics.</title>
        <authorList>
            <person name="Yang T."/>
            <person name="Liu R."/>
            <person name="Luo Y."/>
            <person name="Hu S."/>
            <person name="Wang D."/>
            <person name="Wang C."/>
            <person name="Pandey M.K."/>
            <person name="Ge S."/>
            <person name="Xu Q."/>
            <person name="Li N."/>
            <person name="Li G."/>
            <person name="Huang Y."/>
            <person name="Saxena R.K."/>
            <person name="Ji Y."/>
            <person name="Li M."/>
            <person name="Yan X."/>
            <person name="He Y."/>
            <person name="Liu Y."/>
            <person name="Wang X."/>
            <person name="Xiang C."/>
            <person name="Varshney R.K."/>
            <person name="Ding H."/>
            <person name="Gao S."/>
            <person name="Zong X."/>
        </authorList>
    </citation>
    <scope>NUCLEOTIDE SEQUENCE [LARGE SCALE GENOMIC DNA]</scope>
    <source>
        <strain evidence="3 4">cv. Zhongwan 6</strain>
    </source>
</reference>
<dbReference type="InterPro" id="IPR011990">
    <property type="entry name" value="TPR-like_helical_dom_sf"/>
</dbReference>
<gene>
    <name evidence="3" type="ORF">KIW84_062414</name>
</gene>
<dbReference type="GO" id="GO:0009451">
    <property type="term" value="P:RNA modification"/>
    <property type="evidence" value="ECO:0007669"/>
    <property type="project" value="InterPro"/>
</dbReference>
<name>A0A9D4W7J1_PEA</name>
<dbReference type="Pfam" id="PF13041">
    <property type="entry name" value="PPR_2"/>
    <property type="match status" value="1"/>
</dbReference>
<feature type="repeat" description="PPR" evidence="2">
    <location>
        <begin position="22"/>
        <end position="56"/>
    </location>
</feature>
<keyword evidence="4" id="KW-1185">Reference proteome</keyword>
<dbReference type="PROSITE" id="PS51375">
    <property type="entry name" value="PPR"/>
    <property type="match status" value="1"/>
</dbReference>
<organism evidence="3 4">
    <name type="scientific">Pisum sativum</name>
    <name type="common">Garden pea</name>
    <name type="synonym">Lathyrus oleraceus</name>
    <dbReference type="NCBI Taxonomy" id="3888"/>
    <lineage>
        <taxon>Eukaryota</taxon>
        <taxon>Viridiplantae</taxon>
        <taxon>Streptophyta</taxon>
        <taxon>Embryophyta</taxon>
        <taxon>Tracheophyta</taxon>
        <taxon>Spermatophyta</taxon>
        <taxon>Magnoliopsida</taxon>
        <taxon>eudicotyledons</taxon>
        <taxon>Gunneridae</taxon>
        <taxon>Pentapetalae</taxon>
        <taxon>rosids</taxon>
        <taxon>fabids</taxon>
        <taxon>Fabales</taxon>
        <taxon>Fabaceae</taxon>
        <taxon>Papilionoideae</taxon>
        <taxon>50 kb inversion clade</taxon>
        <taxon>NPAAA clade</taxon>
        <taxon>Hologalegina</taxon>
        <taxon>IRL clade</taxon>
        <taxon>Fabeae</taxon>
        <taxon>Lathyrus</taxon>
    </lineage>
</organism>
<dbReference type="Gramene" id="Psat06G0241400-T1">
    <property type="protein sequence ID" value="KAI5396199.1"/>
    <property type="gene ID" value="KIW84_062414"/>
</dbReference>
<evidence type="ECO:0000256" key="2">
    <source>
        <dbReference type="PROSITE-ProRule" id="PRU00708"/>
    </source>
</evidence>
<evidence type="ECO:0000313" key="3">
    <source>
        <dbReference type="EMBL" id="KAI5396199.1"/>
    </source>
</evidence>
<dbReference type="InterPro" id="IPR002885">
    <property type="entry name" value="PPR_rpt"/>
</dbReference>
<dbReference type="NCBIfam" id="TIGR00756">
    <property type="entry name" value="PPR"/>
    <property type="match status" value="2"/>
</dbReference>
<proteinExistence type="predicted"/>
<dbReference type="GO" id="GO:0003723">
    <property type="term" value="F:RNA binding"/>
    <property type="evidence" value="ECO:0007669"/>
    <property type="project" value="InterPro"/>
</dbReference>
<dbReference type="PANTHER" id="PTHR47926">
    <property type="entry name" value="PENTATRICOPEPTIDE REPEAT-CONTAINING PROTEIN"/>
    <property type="match status" value="1"/>
</dbReference>
<dbReference type="InterPro" id="IPR046960">
    <property type="entry name" value="PPR_At4g14850-like_plant"/>
</dbReference>
<dbReference type="Gene3D" id="1.25.40.10">
    <property type="entry name" value="Tetratricopeptide repeat domain"/>
    <property type="match status" value="2"/>
</dbReference>
<dbReference type="AlphaFoldDB" id="A0A9D4W7J1"/>
<dbReference type="Pfam" id="PF01535">
    <property type="entry name" value="PPR"/>
    <property type="match status" value="4"/>
</dbReference>
<evidence type="ECO:0000256" key="1">
    <source>
        <dbReference type="ARBA" id="ARBA00022737"/>
    </source>
</evidence>
<evidence type="ECO:0008006" key="5">
    <source>
        <dbReference type="Google" id="ProtNLM"/>
    </source>
</evidence>
<comment type="caution">
    <text evidence="3">The sequence shown here is derived from an EMBL/GenBank/DDBJ whole genome shotgun (WGS) entry which is preliminary data.</text>
</comment>
<keyword evidence="1" id="KW-0677">Repeat</keyword>
<sequence length="207" mass="22516">MFSAVHSFNDTHELFDEIPEPNVVSWNTLISGYVHDGLFKKALFVFGNLERLQICADVFSFTSAMAACAQLSLLKLGSSIYSKIVKLGMSNDTVVANCLIDLYGKYGAVEHAVRAFYDVIDKDVISWNSVIAACTSNGNVELGFKFLQLMPNPDSISYNGLINGIALGGRIEDAVGILTTMPCPNSSSWNSIITGFVNRNRVSEASL</sequence>
<protein>
    <recommendedName>
        <fullName evidence="5">Pentatricopeptide repeat-containing protein</fullName>
    </recommendedName>
</protein>
<dbReference type="EMBL" id="JAMSHJ010000006">
    <property type="protein sequence ID" value="KAI5396199.1"/>
    <property type="molecule type" value="Genomic_DNA"/>
</dbReference>
<dbReference type="Proteomes" id="UP001058974">
    <property type="component" value="Chromosome 6"/>
</dbReference>
<dbReference type="PANTHER" id="PTHR47926:SF533">
    <property type="entry name" value="DYW DOMAIN-CONTAINING PROTEIN"/>
    <property type="match status" value="1"/>
</dbReference>
<accession>A0A9D4W7J1</accession>
<evidence type="ECO:0000313" key="4">
    <source>
        <dbReference type="Proteomes" id="UP001058974"/>
    </source>
</evidence>